<evidence type="ECO:0000313" key="2">
    <source>
        <dbReference type="EMBL" id="CCH73299.1"/>
    </source>
</evidence>
<feature type="region of interest" description="Disordered" evidence="1">
    <location>
        <begin position="1"/>
        <end position="56"/>
    </location>
</feature>
<dbReference type="AlphaFoldDB" id="W6K3I0"/>
<reference evidence="2 3" key="1">
    <citation type="journal article" date="2013" name="ISME J.">
        <title>A metabolic model for members of the genus Tetrasphaera involved in enhanced biological phosphorus removal.</title>
        <authorList>
            <person name="Kristiansen R."/>
            <person name="Nguyen H.T.T."/>
            <person name="Saunders A.M."/>
            <person name="Nielsen J.L."/>
            <person name="Wimmer R."/>
            <person name="Le V.Q."/>
            <person name="McIlroy S.J."/>
            <person name="Petrovski S."/>
            <person name="Seviour R.J."/>
            <person name="Calteau A."/>
            <person name="Nielsen K.L."/>
            <person name="Nielsen P.H."/>
        </authorList>
    </citation>
    <scope>NUCLEOTIDE SEQUENCE [LARGE SCALE GENOMIC DNA]</scope>
    <source>
        <strain evidence="2 3">Ben110</strain>
    </source>
</reference>
<keyword evidence="3" id="KW-1185">Reference proteome</keyword>
<feature type="compositionally biased region" description="Basic and acidic residues" evidence="1">
    <location>
        <begin position="44"/>
        <end position="56"/>
    </location>
</feature>
<evidence type="ECO:0000256" key="1">
    <source>
        <dbReference type="SAM" id="MobiDB-lite"/>
    </source>
</evidence>
<dbReference type="Proteomes" id="UP000035763">
    <property type="component" value="Unassembled WGS sequence"/>
</dbReference>
<comment type="caution">
    <text evidence="2">The sequence shown here is derived from an EMBL/GenBank/DDBJ whole genome shotgun (WGS) entry which is preliminary data.</text>
</comment>
<name>W6K3I0_9MICO</name>
<evidence type="ECO:0000313" key="3">
    <source>
        <dbReference type="Proteomes" id="UP000035763"/>
    </source>
</evidence>
<accession>W6K3I0</accession>
<feature type="compositionally biased region" description="Low complexity" evidence="1">
    <location>
        <begin position="1"/>
        <end position="19"/>
    </location>
</feature>
<gene>
    <name evidence="2" type="ORF">BN11_2530010</name>
</gene>
<protein>
    <submittedName>
        <fullName evidence="2">Uncharacterized protein</fullName>
    </submittedName>
</protein>
<sequence>MPTPSSTSPTSTTSGASSESPHDVLHSSLAPMLRADPDTGLTPEHTHLRDPDRKDP</sequence>
<dbReference type="EMBL" id="CAJA01000172">
    <property type="protein sequence ID" value="CCH73299.1"/>
    <property type="molecule type" value="Genomic_DNA"/>
</dbReference>
<organism evidence="2 3">
    <name type="scientific">Nostocoides australiense Ben110</name>
    <dbReference type="NCBI Taxonomy" id="1193182"/>
    <lineage>
        <taxon>Bacteria</taxon>
        <taxon>Bacillati</taxon>
        <taxon>Actinomycetota</taxon>
        <taxon>Actinomycetes</taxon>
        <taxon>Micrococcales</taxon>
        <taxon>Intrasporangiaceae</taxon>
        <taxon>Nostocoides</taxon>
    </lineage>
</organism>
<dbReference type="STRING" id="1193182.BN11_2530010"/>
<proteinExistence type="predicted"/>